<dbReference type="InParanoid" id="A0A0P0V2W8"/>
<feature type="compositionally biased region" description="Basic residues" evidence="1">
    <location>
        <begin position="395"/>
        <end position="415"/>
    </location>
</feature>
<accession>A0A0P0V2W8</accession>
<dbReference type="EMBL" id="AP014957">
    <property type="protein sequence ID" value="BAS72162.1"/>
    <property type="molecule type" value="Genomic_DNA"/>
</dbReference>
<feature type="compositionally biased region" description="Basic and acidic residues" evidence="1">
    <location>
        <begin position="291"/>
        <end position="305"/>
    </location>
</feature>
<protein>
    <submittedName>
        <fullName evidence="2">Os01g0369366 protein</fullName>
    </submittedName>
</protein>
<dbReference type="Proteomes" id="UP000059680">
    <property type="component" value="Chromosome 1"/>
</dbReference>
<dbReference type="Gramene" id="Os01t0369366-00">
    <property type="protein sequence ID" value="Os01t0369366-00"/>
    <property type="gene ID" value="Os01g0369366"/>
</dbReference>
<dbReference type="FunCoup" id="A0A0P0V2W8">
    <property type="interactions" value="10"/>
</dbReference>
<sequence>DVVDHADFDKADVRDVEHEAGASAILAEESVGDVDGELLEHRRALPRLDVRVAHDVGDAGVLGLHQRAQLLLHPGVRVLVRHLEPHAPPAREPRRLRLVAGPRDHGHAALHLHGGDDPIVADAAALVEVGLHLHELGDPQHEVVLEVGVLGEHVLVAVPNDAAVHAELPRADAADEVALLVADVRHRHGLDADEDEHLVERRQVGDEVREDGRHAGGQLGVDDADPRDAHDAQAGAERVDPPERHLVLHVELVLPPRAVVPHVHDGDEHQRQHQRQPPALGHLHQRRRQVHRLDDAERHQEERRHQAAVLPDEDDDERHEQRGDQHHPRARHPVGVADEGGVAEPHGDGDAQQHQDPVDLRAVDLPVDPPRRVHDLHAREAAQRRALPHDGEGRRYHRLAAHDRRQRRDHQHRPE</sequence>
<reference evidence="2 3" key="2">
    <citation type="journal article" date="2013" name="Plant Cell Physiol.">
        <title>Rice Annotation Project Database (RAP-DB): an integrative and interactive database for rice genomics.</title>
        <authorList>
            <person name="Sakai H."/>
            <person name="Lee S.S."/>
            <person name="Tanaka T."/>
            <person name="Numa H."/>
            <person name="Kim J."/>
            <person name="Kawahara Y."/>
            <person name="Wakimoto H."/>
            <person name="Yang C.C."/>
            <person name="Iwamoto M."/>
            <person name="Abe T."/>
            <person name="Yamada Y."/>
            <person name="Muto A."/>
            <person name="Inokuchi H."/>
            <person name="Ikemura T."/>
            <person name="Matsumoto T."/>
            <person name="Sasaki T."/>
            <person name="Itoh T."/>
        </authorList>
    </citation>
    <scope>NUCLEOTIDE SEQUENCE [LARGE SCALE GENOMIC DNA]</scope>
    <source>
        <strain evidence="3">cv. Nipponbare</strain>
    </source>
</reference>
<feature type="compositionally biased region" description="Basic and acidic residues" evidence="1">
    <location>
        <begin position="205"/>
        <end position="214"/>
    </location>
</feature>
<dbReference type="PaxDb" id="39947-A0A0P0V2W8"/>
<feature type="compositionally biased region" description="Basic and acidic residues" evidence="1">
    <location>
        <begin position="345"/>
        <end position="362"/>
    </location>
</feature>
<feature type="compositionally biased region" description="Basic and acidic residues" evidence="1">
    <location>
        <begin position="369"/>
        <end position="394"/>
    </location>
</feature>
<feature type="compositionally biased region" description="Basic and acidic residues" evidence="1">
    <location>
        <begin position="318"/>
        <end position="327"/>
    </location>
</feature>
<evidence type="ECO:0000256" key="1">
    <source>
        <dbReference type="SAM" id="MobiDB-lite"/>
    </source>
</evidence>
<evidence type="ECO:0000313" key="2">
    <source>
        <dbReference type="EMBL" id="BAS72162.1"/>
    </source>
</evidence>
<feature type="region of interest" description="Disordered" evidence="1">
    <location>
        <begin position="264"/>
        <end position="415"/>
    </location>
</feature>
<reference evidence="2 3" key="3">
    <citation type="journal article" date="2013" name="Rice">
        <title>Improvement of the Oryza sativa Nipponbare reference genome using next generation sequence and optical map data.</title>
        <authorList>
            <person name="Kawahara Y."/>
            <person name="de la Bastide M."/>
            <person name="Hamilton J.P."/>
            <person name="Kanamori H."/>
            <person name="McCombie W.R."/>
            <person name="Ouyang S."/>
            <person name="Schwartz D.C."/>
            <person name="Tanaka T."/>
            <person name="Wu J."/>
            <person name="Zhou S."/>
            <person name="Childs K.L."/>
            <person name="Davidson R.M."/>
            <person name="Lin H."/>
            <person name="Quesada-Ocampo L."/>
            <person name="Vaillancourt B."/>
            <person name="Sakai H."/>
            <person name="Lee S.S."/>
            <person name="Kim J."/>
            <person name="Numa H."/>
            <person name="Itoh T."/>
            <person name="Buell C.R."/>
            <person name="Matsumoto T."/>
        </authorList>
    </citation>
    <scope>NUCLEOTIDE SEQUENCE [LARGE SCALE GENOMIC DNA]</scope>
    <source>
        <strain evidence="3">cv. Nipponbare</strain>
    </source>
</reference>
<feature type="compositionally biased region" description="Basic and acidic residues" evidence="1">
    <location>
        <begin position="224"/>
        <end position="243"/>
    </location>
</feature>
<keyword evidence="3" id="KW-1185">Reference proteome</keyword>
<feature type="non-terminal residue" evidence="2">
    <location>
        <position position="1"/>
    </location>
</feature>
<dbReference type="AlphaFoldDB" id="A0A0P0V2W8"/>
<name>A0A0P0V2W8_ORYSJ</name>
<reference evidence="3" key="1">
    <citation type="journal article" date="2005" name="Nature">
        <title>The map-based sequence of the rice genome.</title>
        <authorList>
            <consortium name="International rice genome sequencing project (IRGSP)"/>
            <person name="Matsumoto T."/>
            <person name="Wu J."/>
            <person name="Kanamori H."/>
            <person name="Katayose Y."/>
            <person name="Fujisawa M."/>
            <person name="Namiki N."/>
            <person name="Mizuno H."/>
            <person name="Yamamoto K."/>
            <person name="Antonio B.A."/>
            <person name="Baba T."/>
            <person name="Sakata K."/>
            <person name="Nagamura Y."/>
            <person name="Aoki H."/>
            <person name="Arikawa K."/>
            <person name="Arita K."/>
            <person name="Bito T."/>
            <person name="Chiden Y."/>
            <person name="Fujitsuka N."/>
            <person name="Fukunaka R."/>
            <person name="Hamada M."/>
            <person name="Harada C."/>
            <person name="Hayashi A."/>
            <person name="Hijishita S."/>
            <person name="Honda M."/>
            <person name="Hosokawa S."/>
            <person name="Ichikawa Y."/>
            <person name="Idonuma A."/>
            <person name="Iijima M."/>
            <person name="Ikeda M."/>
            <person name="Ikeno M."/>
            <person name="Ito K."/>
            <person name="Ito S."/>
            <person name="Ito T."/>
            <person name="Ito Y."/>
            <person name="Ito Y."/>
            <person name="Iwabuchi A."/>
            <person name="Kamiya K."/>
            <person name="Karasawa W."/>
            <person name="Kurita K."/>
            <person name="Katagiri S."/>
            <person name="Kikuta A."/>
            <person name="Kobayashi H."/>
            <person name="Kobayashi N."/>
            <person name="Machita K."/>
            <person name="Maehara T."/>
            <person name="Masukawa M."/>
            <person name="Mizubayashi T."/>
            <person name="Mukai Y."/>
            <person name="Nagasaki H."/>
            <person name="Nagata Y."/>
            <person name="Naito S."/>
            <person name="Nakashima M."/>
            <person name="Nakama Y."/>
            <person name="Nakamichi Y."/>
            <person name="Nakamura M."/>
            <person name="Meguro A."/>
            <person name="Negishi M."/>
            <person name="Ohta I."/>
            <person name="Ohta T."/>
            <person name="Okamoto M."/>
            <person name="Ono N."/>
            <person name="Saji S."/>
            <person name="Sakaguchi M."/>
            <person name="Sakai K."/>
            <person name="Shibata M."/>
            <person name="Shimokawa T."/>
            <person name="Song J."/>
            <person name="Takazaki Y."/>
            <person name="Terasawa K."/>
            <person name="Tsugane M."/>
            <person name="Tsuji K."/>
            <person name="Ueda S."/>
            <person name="Waki K."/>
            <person name="Yamagata H."/>
            <person name="Yamamoto M."/>
            <person name="Yamamoto S."/>
            <person name="Yamane H."/>
            <person name="Yoshiki S."/>
            <person name="Yoshihara R."/>
            <person name="Yukawa K."/>
            <person name="Zhong H."/>
            <person name="Yano M."/>
            <person name="Yuan Q."/>
            <person name="Ouyang S."/>
            <person name="Liu J."/>
            <person name="Jones K.M."/>
            <person name="Gansberger K."/>
            <person name="Moffat K."/>
            <person name="Hill J."/>
            <person name="Bera J."/>
            <person name="Fadrosh D."/>
            <person name="Jin S."/>
            <person name="Johri S."/>
            <person name="Kim M."/>
            <person name="Overton L."/>
            <person name="Reardon M."/>
            <person name="Tsitrin T."/>
            <person name="Vuong H."/>
            <person name="Weaver B."/>
            <person name="Ciecko A."/>
            <person name="Tallon L."/>
            <person name="Jackson J."/>
            <person name="Pai G."/>
            <person name="Aken S.V."/>
            <person name="Utterback T."/>
            <person name="Reidmuller S."/>
            <person name="Feldblyum T."/>
            <person name="Hsiao J."/>
            <person name="Zismann V."/>
            <person name="Iobst S."/>
            <person name="de Vazeille A.R."/>
            <person name="Buell C.R."/>
            <person name="Ying K."/>
            <person name="Li Y."/>
            <person name="Lu T."/>
            <person name="Huang Y."/>
            <person name="Zhao Q."/>
            <person name="Feng Q."/>
            <person name="Zhang L."/>
            <person name="Zhu J."/>
            <person name="Weng Q."/>
            <person name="Mu J."/>
            <person name="Lu Y."/>
            <person name="Fan D."/>
            <person name="Liu Y."/>
            <person name="Guan J."/>
            <person name="Zhang Y."/>
            <person name="Yu S."/>
            <person name="Liu X."/>
            <person name="Zhang Y."/>
            <person name="Hong G."/>
            <person name="Han B."/>
            <person name="Choisne N."/>
            <person name="Demange N."/>
            <person name="Orjeda G."/>
            <person name="Samain S."/>
            <person name="Cattolico L."/>
            <person name="Pelletier E."/>
            <person name="Couloux A."/>
            <person name="Segurens B."/>
            <person name="Wincker P."/>
            <person name="D'Hont A."/>
            <person name="Scarpelli C."/>
            <person name="Weissenbach J."/>
            <person name="Salanoubat M."/>
            <person name="Quetier F."/>
            <person name="Yu Y."/>
            <person name="Kim H.R."/>
            <person name="Rambo T."/>
            <person name="Currie J."/>
            <person name="Collura K."/>
            <person name="Luo M."/>
            <person name="Yang T."/>
            <person name="Ammiraju J.S.S."/>
            <person name="Engler F."/>
            <person name="Soderlund C."/>
            <person name="Wing R.A."/>
            <person name="Palmer L.E."/>
            <person name="de la Bastide M."/>
            <person name="Spiegel L."/>
            <person name="Nascimento L."/>
            <person name="Zutavern T."/>
            <person name="O'Shaughnessy A."/>
            <person name="Dike S."/>
            <person name="Dedhia N."/>
            <person name="Preston R."/>
            <person name="Balija V."/>
            <person name="McCombie W.R."/>
            <person name="Chow T."/>
            <person name="Chen H."/>
            <person name="Chung M."/>
            <person name="Chen C."/>
            <person name="Shaw J."/>
            <person name="Wu H."/>
            <person name="Hsiao K."/>
            <person name="Chao Y."/>
            <person name="Chu M."/>
            <person name="Cheng C."/>
            <person name="Hour A."/>
            <person name="Lee P."/>
            <person name="Lin S."/>
            <person name="Lin Y."/>
            <person name="Liou J."/>
            <person name="Liu S."/>
            <person name="Hsing Y."/>
            <person name="Raghuvanshi S."/>
            <person name="Mohanty A."/>
            <person name="Bharti A.K."/>
            <person name="Gaur A."/>
            <person name="Gupta V."/>
            <person name="Kumar D."/>
            <person name="Ravi V."/>
            <person name="Vij S."/>
            <person name="Kapur A."/>
            <person name="Khurana P."/>
            <person name="Khurana P."/>
            <person name="Khurana J.P."/>
            <person name="Tyagi A.K."/>
            <person name="Gaikwad K."/>
            <person name="Singh A."/>
            <person name="Dalal V."/>
            <person name="Srivastava S."/>
            <person name="Dixit A."/>
            <person name="Pal A.K."/>
            <person name="Ghazi I.A."/>
            <person name="Yadav M."/>
            <person name="Pandit A."/>
            <person name="Bhargava A."/>
            <person name="Sureshbabu K."/>
            <person name="Batra K."/>
            <person name="Sharma T.R."/>
            <person name="Mohapatra T."/>
            <person name="Singh N.K."/>
            <person name="Messing J."/>
            <person name="Nelson A.B."/>
            <person name="Fuks G."/>
            <person name="Kavchok S."/>
            <person name="Keizer G."/>
            <person name="Linton E."/>
            <person name="Llaca V."/>
            <person name="Song R."/>
            <person name="Tanyolac B."/>
            <person name="Young S."/>
            <person name="Ho-Il K."/>
            <person name="Hahn J.H."/>
            <person name="Sangsakoo G."/>
            <person name="Vanavichit A."/>
            <person name="de Mattos Luiz.A.T."/>
            <person name="Zimmer P.D."/>
            <person name="Malone G."/>
            <person name="Dellagostin O."/>
            <person name="de Oliveira A.C."/>
            <person name="Bevan M."/>
            <person name="Bancroft I."/>
            <person name="Minx P."/>
            <person name="Cordum H."/>
            <person name="Wilson R."/>
            <person name="Cheng Z."/>
            <person name="Jin W."/>
            <person name="Jiang J."/>
            <person name="Leong S.A."/>
            <person name="Iwama H."/>
            <person name="Gojobori T."/>
            <person name="Itoh T."/>
            <person name="Niimura Y."/>
            <person name="Fujii Y."/>
            <person name="Habara T."/>
            <person name="Sakai H."/>
            <person name="Sato Y."/>
            <person name="Wilson G."/>
            <person name="Kumar K."/>
            <person name="McCouch S."/>
            <person name="Juretic N."/>
            <person name="Hoen D."/>
            <person name="Wright S."/>
            <person name="Bruskiewich R."/>
            <person name="Bureau T."/>
            <person name="Miyao A."/>
            <person name="Hirochika H."/>
            <person name="Nishikawa T."/>
            <person name="Kadowaki K."/>
            <person name="Sugiura M."/>
            <person name="Burr B."/>
            <person name="Sasaki T."/>
        </authorList>
    </citation>
    <scope>NUCLEOTIDE SEQUENCE [LARGE SCALE GENOMIC DNA]</scope>
    <source>
        <strain evidence="3">cv. Nipponbare</strain>
    </source>
</reference>
<proteinExistence type="predicted"/>
<evidence type="ECO:0000313" key="3">
    <source>
        <dbReference type="Proteomes" id="UP000059680"/>
    </source>
</evidence>
<organism evidence="2 3">
    <name type="scientific">Oryza sativa subsp. japonica</name>
    <name type="common">Rice</name>
    <dbReference type="NCBI Taxonomy" id="39947"/>
    <lineage>
        <taxon>Eukaryota</taxon>
        <taxon>Viridiplantae</taxon>
        <taxon>Streptophyta</taxon>
        <taxon>Embryophyta</taxon>
        <taxon>Tracheophyta</taxon>
        <taxon>Spermatophyta</taxon>
        <taxon>Magnoliopsida</taxon>
        <taxon>Liliopsida</taxon>
        <taxon>Poales</taxon>
        <taxon>Poaceae</taxon>
        <taxon>BOP clade</taxon>
        <taxon>Oryzoideae</taxon>
        <taxon>Oryzeae</taxon>
        <taxon>Oryzinae</taxon>
        <taxon>Oryza</taxon>
        <taxon>Oryza sativa</taxon>
    </lineage>
</organism>
<gene>
    <name evidence="2" type="ordered locus">Os01g0369366</name>
    <name evidence="2" type="ORF">OSNPB_010369366</name>
</gene>
<feature type="non-terminal residue" evidence="2">
    <location>
        <position position="415"/>
    </location>
</feature>
<feature type="region of interest" description="Disordered" evidence="1">
    <location>
        <begin position="205"/>
        <end position="243"/>
    </location>
</feature>